<dbReference type="AlphaFoldDB" id="A0A3N4I0C5"/>
<organism evidence="2 3">
    <name type="scientific">Ascobolus immersus RN42</name>
    <dbReference type="NCBI Taxonomy" id="1160509"/>
    <lineage>
        <taxon>Eukaryota</taxon>
        <taxon>Fungi</taxon>
        <taxon>Dikarya</taxon>
        <taxon>Ascomycota</taxon>
        <taxon>Pezizomycotina</taxon>
        <taxon>Pezizomycetes</taxon>
        <taxon>Pezizales</taxon>
        <taxon>Ascobolaceae</taxon>
        <taxon>Ascobolus</taxon>
    </lineage>
</organism>
<reference evidence="2 3" key="1">
    <citation type="journal article" date="2018" name="Nat. Ecol. Evol.">
        <title>Pezizomycetes genomes reveal the molecular basis of ectomycorrhizal truffle lifestyle.</title>
        <authorList>
            <person name="Murat C."/>
            <person name="Payen T."/>
            <person name="Noel B."/>
            <person name="Kuo A."/>
            <person name="Morin E."/>
            <person name="Chen J."/>
            <person name="Kohler A."/>
            <person name="Krizsan K."/>
            <person name="Balestrini R."/>
            <person name="Da Silva C."/>
            <person name="Montanini B."/>
            <person name="Hainaut M."/>
            <person name="Levati E."/>
            <person name="Barry K.W."/>
            <person name="Belfiori B."/>
            <person name="Cichocki N."/>
            <person name="Clum A."/>
            <person name="Dockter R.B."/>
            <person name="Fauchery L."/>
            <person name="Guy J."/>
            <person name="Iotti M."/>
            <person name="Le Tacon F."/>
            <person name="Lindquist E.A."/>
            <person name="Lipzen A."/>
            <person name="Malagnac F."/>
            <person name="Mello A."/>
            <person name="Molinier V."/>
            <person name="Miyauchi S."/>
            <person name="Poulain J."/>
            <person name="Riccioni C."/>
            <person name="Rubini A."/>
            <person name="Sitrit Y."/>
            <person name="Splivallo R."/>
            <person name="Traeger S."/>
            <person name="Wang M."/>
            <person name="Zifcakova L."/>
            <person name="Wipf D."/>
            <person name="Zambonelli A."/>
            <person name="Paolocci F."/>
            <person name="Nowrousian M."/>
            <person name="Ottonello S."/>
            <person name="Baldrian P."/>
            <person name="Spatafora J.W."/>
            <person name="Henrissat B."/>
            <person name="Nagy L.G."/>
            <person name="Aury J.M."/>
            <person name="Wincker P."/>
            <person name="Grigoriev I.V."/>
            <person name="Bonfante P."/>
            <person name="Martin F.M."/>
        </authorList>
    </citation>
    <scope>NUCLEOTIDE SEQUENCE [LARGE SCALE GENOMIC DNA]</scope>
    <source>
        <strain evidence="2 3">RN42</strain>
    </source>
</reference>
<keyword evidence="3" id="KW-1185">Reference proteome</keyword>
<dbReference type="Proteomes" id="UP000275078">
    <property type="component" value="Unassembled WGS sequence"/>
</dbReference>
<protein>
    <submittedName>
        <fullName evidence="2">Uncharacterized protein</fullName>
    </submittedName>
</protein>
<feature type="region of interest" description="Disordered" evidence="1">
    <location>
        <begin position="129"/>
        <end position="150"/>
    </location>
</feature>
<evidence type="ECO:0000256" key="1">
    <source>
        <dbReference type="SAM" id="MobiDB-lite"/>
    </source>
</evidence>
<sequence length="150" mass="16805">MDAILRPENEAPLRTVDACHQGSEDASITKTHIANSRETIIANAVADADVQPSPEDSGMYSPYGPDISTRYYLLQKDGPKVDLFLQYLQYIYELRLRDADVSVAELRSFGLEMQISLWQMMEVGRKNLGHQSQALSSSRAGRRQTPLETS</sequence>
<feature type="compositionally biased region" description="Polar residues" evidence="1">
    <location>
        <begin position="129"/>
        <end position="139"/>
    </location>
</feature>
<gene>
    <name evidence="2" type="ORF">BJ508DRAFT_380133</name>
</gene>
<evidence type="ECO:0000313" key="3">
    <source>
        <dbReference type="Proteomes" id="UP000275078"/>
    </source>
</evidence>
<accession>A0A3N4I0C5</accession>
<proteinExistence type="predicted"/>
<dbReference type="EMBL" id="ML119766">
    <property type="protein sequence ID" value="RPA75334.1"/>
    <property type="molecule type" value="Genomic_DNA"/>
</dbReference>
<evidence type="ECO:0000313" key="2">
    <source>
        <dbReference type="EMBL" id="RPA75334.1"/>
    </source>
</evidence>
<name>A0A3N4I0C5_ASCIM</name>